<dbReference type="PANTHER" id="PTHR32215:SF0">
    <property type="entry name" value="CILIA- AND FLAGELLA-ASSOCIATED PROTEIN 57"/>
    <property type="match status" value="1"/>
</dbReference>
<reference evidence="3" key="1">
    <citation type="journal article" date="2018" name="Nat. Microbiol.">
        <title>Leveraging single-cell genomics to expand the fungal tree of life.</title>
        <authorList>
            <person name="Ahrendt S.R."/>
            <person name="Quandt C.A."/>
            <person name="Ciobanu D."/>
            <person name="Clum A."/>
            <person name="Salamov A."/>
            <person name="Andreopoulos B."/>
            <person name="Cheng J.F."/>
            <person name="Woyke T."/>
            <person name="Pelin A."/>
            <person name="Henrissat B."/>
            <person name="Reynolds N.K."/>
            <person name="Benny G.L."/>
            <person name="Smith M.E."/>
            <person name="James T.Y."/>
            <person name="Grigoriev I.V."/>
        </authorList>
    </citation>
    <scope>NUCLEOTIDE SEQUENCE [LARGE SCALE GENOMIC DNA]</scope>
    <source>
        <strain evidence="3">CSF55</strain>
    </source>
</reference>
<feature type="compositionally biased region" description="Low complexity" evidence="1">
    <location>
        <begin position="437"/>
        <end position="455"/>
    </location>
</feature>
<dbReference type="EMBL" id="ML005164">
    <property type="protein sequence ID" value="RKP19770.1"/>
    <property type="molecule type" value="Genomic_DNA"/>
</dbReference>
<sequence length="697" mass="77842">MSIAGITPKFAFGINGKIKNNVSFVDEQNIIYPSGSNVIIYHIEQKTQKILIISDHAIEITCLALSGNKRFLAVAELSTVMGQATISVLDMTTMRKRRVLNVMDMNTPFTNVVFSHDNKFILASTGEPDWCIFYWSWEKGNLIGQQKISMPVNGTIEQISFHPQDVTHICVTGKCMFKMFRHSESGFKSTNLHKFDTKHYASHMWVSNETVLLGTRDGRFYLSDGGELREDFIVNPDKIEFPLSVLHPFENGFMTGNTNAAISIYEKLDDKLQFRKARDVMTNDQQLSIHSVALSPGHDIISVTLENNQLFGFSLVNTEIPKDQSSMRCSVIRSTRGLLWDWTRSVRIWNYEENTCELVKCCNEEVYSVAMHPSGFYVLVGFSDKLKMMNILSDELRVMKEFPVRACKEVKTAFYYNSRSALVTEASTSPQPTAPRSTSTPHGHSSPSVSSKGTSAKMDGKGEVGVGRDGGVGQLVMSDLGNMLVGGCASGSIKIFKYPLELKAEGKEAKMRDGKQRAQGEQFDYEASMFYTLFMDNPNNASTSDKNVLNESKSHFGASREFSKNEIQILCVQDHHFIDDFSNDSFPNSVWTSATTSHHGGVAIISFNPAVSFKIIDRDHNYILVEILNVMTEKLYLLNIYGPPQKTLTSAFVDTLPIIRQITNLIVMGDFNCTSNISDRMPQSGIDMGIGNFGISG</sequence>
<dbReference type="InterPro" id="IPR036691">
    <property type="entry name" value="Endo/exonu/phosph_ase_sf"/>
</dbReference>
<dbReference type="InterPro" id="IPR052993">
    <property type="entry name" value="CFA-57"/>
</dbReference>
<feature type="region of interest" description="Disordered" evidence="1">
    <location>
        <begin position="425"/>
        <end position="466"/>
    </location>
</feature>
<gene>
    <name evidence="2" type="ORF">ROZALSC1DRAFT_21999</name>
</gene>
<dbReference type="Gene3D" id="3.60.10.10">
    <property type="entry name" value="Endonuclease/exonuclease/phosphatase"/>
    <property type="match status" value="1"/>
</dbReference>
<dbReference type="Gene3D" id="2.130.10.10">
    <property type="entry name" value="YVTN repeat-like/Quinoprotein amine dehydrogenase"/>
    <property type="match status" value="2"/>
</dbReference>
<dbReference type="InterPro" id="IPR036322">
    <property type="entry name" value="WD40_repeat_dom_sf"/>
</dbReference>
<evidence type="ECO:0000313" key="3">
    <source>
        <dbReference type="Proteomes" id="UP000281549"/>
    </source>
</evidence>
<name>A0A4P9YMI5_ROZAC</name>
<dbReference type="SUPFAM" id="SSF56219">
    <property type="entry name" value="DNase I-like"/>
    <property type="match status" value="1"/>
</dbReference>
<dbReference type="InterPro" id="IPR015943">
    <property type="entry name" value="WD40/YVTN_repeat-like_dom_sf"/>
</dbReference>
<protein>
    <submittedName>
        <fullName evidence="2">WD40 repeat-like protein</fullName>
    </submittedName>
</protein>
<evidence type="ECO:0000256" key="1">
    <source>
        <dbReference type="SAM" id="MobiDB-lite"/>
    </source>
</evidence>
<evidence type="ECO:0000313" key="2">
    <source>
        <dbReference type="EMBL" id="RKP19770.1"/>
    </source>
</evidence>
<feature type="compositionally biased region" description="Polar residues" evidence="1">
    <location>
        <begin position="425"/>
        <end position="436"/>
    </location>
</feature>
<accession>A0A4P9YMI5</accession>
<dbReference type="Proteomes" id="UP000281549">
    <property type="component" value="Unassembled WGS sequence"/>
</dbReference>
<dbReference type="PANTHER" id="PTHR32215">
    <property type="entry name" value="CILIA- AND FLAGELLA-ASSOCIATED PROTEIN 57"/>
    <property type="match status" value="1"/>
</dbReference>
<dbReference type="SUPFAM" id="SSF50978">
    <property type="entry name" value="WD40 repeat-like"/>
    <property type="match status" value="1"/>
</dbReference>
<organism evidence="2 3">
    <name type="scientific">Rozella allomycis (strain CSF55)</name>
    <dbReference type="NCBI Taxonomy" id="988480"/>
    <lineage>
        <taxon>Eukaryota</taxon>
        <taxon>Fungi</taxon>
        <taxon>Fungi incertae sedis</taxon>
        <taxon>Cryptomycota</taxon>
        <taxon>Cryptomycota incertae sedis</taxon>
        <taxon>Rozella</taxon>
    </lineage>
</organism>
<proteinExistence type="predicted"/>
<dbReference type="AlphaFoldDB" id="A0A4P9YMI5"/>